<name>A0ABV2INI3_9BURK</name>
<gene>
    <name evidence="6" type="ORF">ABIC99_002316</name>
</gene>
<keyword evidence="7" id="KW-1185">Reference proteome</keyword>
<feature type="modified residue" description="4-aspartylphosphate" evidence="3">
    <location>
        <position position="54"/>
    </location>
</feature>
<keyword evidence="2 6" id="KW-0238">DNA-binding</keyword>
<dbReference type="PANTHER" id="PTHR43214">
    <property type="entry name" value="TWO-COMPONENT RESPONSE REGULATOR"/>
    <property type="match status" value="1"/>
</dbReference>
<dbReference type="Pfam" id="PF00196">
    <property type="entry name" value="GerE"/>
    <property type="match status" value="1"/>
</dbReference>
<dbReference type="SUPFAM" id="SSF46894">
    <property type="entry name" value="C-terminal effector domain of the bipartite response regulators"/>
    <property type="match status" value="1"/>
</dbReference>
<evidence type="ECO:0000256" key="2">
    <source>
        <dbReference type="ARBA" id="ARBA00023125"/>
    </source>
</evidence>
<proteinExistence type="predicted"/>
<dbReference type="InterPro" id="IPR011006">
    <property type="entry name" value="CheY-like_superfamily"/>
</dbReference>
<dbReference type="CDD" id="cd06170">
    <property type="entry name" value="LuxR_C_like"/>
    <property type="match status" value="1"/>
</dbReference>
<accession>A0ABV2INI3</accession>
<dbReference type="PANTHER" id="PTHR43214:SF43">
    <property type="entry name" value="TWO-COMPONENT RESPONSE REGULATOR"/>
    <property type="match status" value="1"/>
</dbReference>
<protein>
    <submittedName>
        <fullName evidence="6">DNA-binding NarL/FixJ family response regulator</fullName>
    </submittedName>
</protein>
<evidence type="ECO:0000313" key="6">
    <source>
        <dbReference type="EMBL" id="MET3604500.1"/>
    </source>
</evidence>
<dbReference type="Proteomes" id="UP001549111">
    <property type="component" value="Unassembled WGS sequence"/>
</dbReference>
<dbReference type="CDD" id="cd17535">
    <property type="entry name" value="REC_NarL-like"/>
    <property type="match status" value="1"/>
</dbReference>
<reference evidence="6 7" key="1">
    <citation type="submission" date="2024-06" db="EMBL/GenBank/DDBJ databases">
        <title>Genomic Encyclopedia of Type Strains, Phase IV (KMG-IV): sequencing the most valuable type-strain genomes for metagenomic binning, comparative biology and taxonomic classification.</title>
        <authorList>
            <person name="Goeker M."/>
        </authorList>
    </citation>
    <scope>NUCLEOTIDE SEQUENCE [LARGE SCALE GENOMIC DNA]</scope>
    <source>
        <strain evidence="6 7">D-501</strain>
    </source>
</reference>
<dbReference type="InterPro" id="IPR039420">
    <property type="entry name" value="WalR-like"/>
</dbReference>
<dbReference type="EMBL" id="JBEPLS010000007">
    <property type="protein sequence ID" value="MET3604500.1"/>
    <property type="molecule type" value="Genomic_DNA"/>
</dbReference>
<dbReference type="SMART" id="SM00448">
    <property type="entry name" value="REC"/>
    <property type="match status" value="1"/>
</dbReference>
<comment type="caution">
    <text evidence="6">The sequence shown here is derived from an EMBL/GenBank/DDBJ whole genome shotgun (WGS) entry which is preliminary data.</text>
</comment>
<dbReference type="Gene3D" id="3.40.50.2300">
    <property type="match status" value="1"/>
</dbReference>
<dbReference type="SUPFAM" id="SSF52172">
    <property type="entry name" value="CheY-like"/>
    <property type="match status" value="1"/>
</dbReference>
<evidence type="ECO:0000313" key="7">
    <source>
        <dbReference type="Proteomes" id="UP001549111"/>
    </source>
</evidence>
<evidence type="ECO:0000259" key="4">
    <source>
        <dbReference type="PROSITE" id="PS50043"/>
    </source>
</evidence>
<dbReference type="InterPro" id="IPR001789">
    <property type="entry name" value="Sig_transdc_resp-reg_receiver"/>
</dbReference>
<dbReference type="Pfam" id="PF00072">
    <property type="entry name" value="Response_reg"/>
    <property type="match status" value="1"/>
</dbReference>
<dbReference type="InterPro" id="IPR058245">
    <property type="entry name" value="NreC/VraR/RcsB-like_REC"/>
</dbReference>
<dbReference type="SMART" id="SM00421">
    <property type="entry name" value="HTH_LUXR"/>
    <property type="match status" value="1"/>
</dbReference>
<feature type="domain" description="HTH luxR-type" evidence="4">
    <location>
        <begin position="142"/>
        <end position="207"/>
    </location>
</feature>
<dbReference type="PROSITE" id="PS50110">
    <property type="entry name" value="RESPONSE_REGULATORY"/>
    <property type="match status" value="1"/>
</dbReference>
<dbReference type="GO" id="GO:0003677">
    <property type="term" value="F:DNA binding"/>
    <property type="evidence" value="ECO:0007669"/>
    <property type="project" value="UniProtKB-KW"/>
</dbReference>
<keyword evidence="1 3" id="KW-0597">Phosphoprotein</keyword>
<dbReference type="RefSeq" id="WP_180692908.1">
    <property type="nucleotide sequence ID" value="NZ_CP035710.1"/>
</dbReference>
<feature type="domain" description="Response regulatory" evidence="5">
    <location>
        <begin position="3"/>
        <end position="119"/>
    </location>
</feature>
<evidence type="ECO:0000256" key="1">
    <source>
        <dbReference type="ARBA" id="ARBA00022553"/>
    </source>
</evidence>
<evidence type="ECO:0000256" key="3">
    <source>
        <dbReference type="PROSITE-ProRule" id="PRU00169"/>
    </source>
</evidence>
<organism evidence="6 7">
    <name type="scientific">Sphaerotilus sulfidivorans</name>
    <dbReference type="NCBI Taxonomy" id="639200"/>
    <lineage>
        <taxon>Bacteria</taxon>
        <taxon>Pseudomonadati</taxon>
        <taxon>Pseudomonadota</taxon>
        <taxon>Betaproteobacteria</taxon>
        <taxon>Burkholderiales</taxon>
        <taxon>Sphaerotilaceae</taxon>
        <taxon>Sphaerotilus</taxon>
    </lineage>
</organism>
<dbReference type="InterPro" id="IPR000792">
    <property type="entry name" value="Tscrpt_reg_LuxR_C"/>
</dbReference>
<sequence length="211" mass="23610">MIRILLLDDHAVVRAGYRQLIDAEPDMQVLAEAATSPQACELLSRTGVDLAVVDLSLRGDSGIEAIRRLRERQRSLRVLVCSMHAHEGYITQALRAGASGYLTKDSEPEEMLQAIRRVTAGRTVLPPGLATLLPLPDADLPTRRQLEQLTPREFEILRLMSEGLLIDQVASALRISEKTVHNTMSLVRQKLEERSDFRLCRLVLEQGVVRL</sequence>
<dbReference type="PROSITE" id="PS50043">
    <property type="entry name" value="HTH_LUXR_2"/>
    <property type="match status" value="1"/>
</dbReference>
<dbReference type="PRINTS" id="PR00038">
    <property type="entry name" value="HTHLUXR"/>
</dbReference>
<evidence type="ECO:0000259" key="5">
    <source>
        <dbReference type="PROSITE" id="PS50110"/>
    </source>
</evidence>
<dbReference type="InterPro" id="IPR016032">
    <property type="entry name" value="Sig_transdc_resp-reg_C-effctor"/>
</dbReference>